<dbReference type="InterPro" id="IPR052559">
    <property type="entry name" value="V-haloperoxidase"/>
</dbReference>
<dbReference type="EMBL" id="JAAVNE010000008">
    <property type="protein sequence ID" value="NKC30676.1"/>
    <property type="molecule type" value="Genomic_DNA"/>
</dbReference>
<sequence>MTSHPTPLMPQGPSPNGDETTHGKDSAFPFIGNFHKTLPHDRFGMVDPAAYEVFRQAAADTRPGPAAPDYESLGGGAVPPGSIPAGNRSAAPLVSPQAGRARELLGLDPFQVNLWPAPKVLSDSTAAEMTELFWMALWRDVPFDALQGGDAATMASVQDAVAELTPIFERAIAADGESGIRPGLDLPMDAQGRLDLNPMTLFRSGFQDEQLGPMVSQFFLHDVPFGTQTIRQTQFPYAPRRDYLQNTQDWLMAQNIGRDTHGRPYPNANDFGDDNAAYEPGNAQRYIGSMRDLARFVHKDALHQAYFNAALLLLDWGAPFDAGNPYASRLSRQAGFATLGGPNLLTMVSEVASRALKVVWRQKWMVHRRLRPEAYGGLMTMQHVHDKAIGLPDWVFTTRAAAAIRQKNHAANAGTAHAAEDNFLLPMAFTSGAPAHPAYGAGHATVAGACVTVLKAWFEEKHPIKGLVEASRHPQTRAVQRLLQPTVTAGALPAYAGADAGAMTVGGELNKIASNVAMGRTMGGVHWRSDNTRSLRLGEAIATVIMAREVKEYAEADVSFRYCSFDRHEVLIDPSGVKVPGDPPLQAWYAGLLARCGI</sequence>
<dbReference type="SUPFAM" id="SSF48317">
    <property type="entry name" value="Acid phosphatase/Vanadium-dependent haloperoxidase"/>
    <property type="match status" value="1"/>
</dbReference>
<dbReference type="RefSeq" id="WP_168028788.1">
    <property type="nucleotide sequence ID" value="NZ_JAAVNE010000008.1"/>
</dbReference>
<dbReference type="InterPro" id="IPR036938">
    <property type="entry name" value="PAP2/HPO_sf"/>
</dbReference>
<dbReference type="Proteomes" id="UP000787635">
    <property type="component" value="Unassembled WGS sequence"/>
</dbReference>
<evidence type="ECO:0000256" key="1">
    <source>
        <dbReference type="SAM" id="MobiDB-lite"/>
    </source>
</evidence>
<dbReference type="CDD" id="cd03398">
    <property type="entry name" value="PAP2_haloperoxidase"/>
    <property type="match status" value="1"/>
</dbReference>
<reference evidence="2 3" key="1">
    <citation type="submission" date="2020-03" db="EMBL/GenBank/DDBJ databases">
        <title>Roseomonas selenitidurans sp. nov. isolated from urban soil.</title>
        <authorList>
            <person name="Liu H."/>
        </authorList>
    </citation>
    <scope>NUCLEOTIDE SEQUENCE [LARGE SCALE GENOMIC DNA]</scope>
    <source>
        <strain evidence="2 3">BU-1</strain>
    </source>
</reference>
<gene>
    <name evidence="2" type="ORF">HEQ75_07360</name>
</gene>
<dbReference type="InterPro" id="IPR016119">
    <property type="entry name" value="Br/Cl_peroxidase_C"/>
</dbReference>
<feature type="region of interest" description="Disordered" evidence="1">
    <location>
        <begin position="1"/>
        <end position="28"/>
    </location>
</feature>
<accession>A0ABX1E0J3</accession>
<evidence type="ECO:0000313" key="3">
    <source>
        <dbReference type="Proteomes" id="UP000787635"/>
    </source>
</evidence>
<dbReference type="Gene3D" id="1.10.606.10">
    <property type="entry name" value="Vanadium-containing Chloroperoxidase, domain 2"/>
    <property type="match status" value="1"/>
</dbReference>
<name>A0ABX1E0J3_9PROT</name>
<proteinExistence type="predicted"/>
<evidence type="ECO:0000313" key="2">
    <source>
        <dbReference type="EMBL" id="NKC30676.1"/>
    </source>
</evidence>
<organism evidence="2 3">
    <name type="scientific">Falsiroseomonas selenitidurans</name>
    <dbReference type="NCBI Taxonomy" id="2716335"/>
    <lineage>
        <taxon>Bacteria</taxon>
        <taxon>Pseudomonadati</taxon>
        <taxon>Pseudomonadota</taxon>
        <taxon>Alphaproteobacteria</taxon>
        <taxon>Acetobacterales</taxon>
        <taxon>Roseomonadaceae</taxon>
        <taxon>Falsiroseomonas</taxon>
    </lineage>
</organism>
<comment type="caution">
    <text evidence="2">The sequence shown here is derived from an EMBL/GenBank/DDBJ whole genome shotgun (WGS) entry which is preliminary data.</text>
</comment>
<dbReference type="PANTHER" id="PTHR34599:SF1">
    <property type="entry name" value="PHOSPHATIDIC ACID PHOSPHATASE TYPE 2_HALOPEROXIDASE DOMAIN-CONTAINING PROTEIN"/>
    <property type="match status" value="1"/>
</dbReference>
<protein>
    <submittedName>
        <fullName evidence="2">Vanadium-dependent haloperoxidase</fullName>
    </submittedName>
</protein>
<dbReference type="PANTHER" id="PTHR34599">
    <property type="entry name" value="PEROXIDASE-RELATED"/>
    <property type="match status" value="1"/>
</dbReference>
<keyword evidence="3" id="KW-1185">Reference proteome</keyword>